<dbReference type="Pfam" id="PF25583">
    <property type="entry name" value="WCX"/>
    <property type="match status" value="1"/>
</dbReference>
<reference evidence="5" key="1">
    <citation type="submission" date="2023-03" db="EMBL/GenBank/DDBJ databases">
        <title>Actinorhabdospora filicis NBRC 111898.</title>
        <authorList>
            <person name="Ichikawa N."/>
            <person name="Sato H."/>
            <person name="Tonouchi N."/>
        </authorList>
    </citation>
    <scope>NUCLEOTIDE SEQUENCE</scope>
    <source>
        <strain evidence="5">NBRC 111898</strain>
    </source>
</reference>
<evidence type="ECO:0000259" key="4">
    <source>
        <dbReference type="PROSITE" id="PS51000"/>
    </source>
</evidence>
<comment type="caution">
    <text evidence="5">The sequence shown here is derived from an EMBL/GenBank/DDBJ whole genome shotgun (WGS) entry which is preliminary data.</text>
</comment>
<evidence type="ECO:0000256" key="1">
    <source>
        <dbReference type="ARBA" id="ARBA00023015"/>
    </source>
</evidence>
<proteinExistence type="predicted"/>
<dbReference type="InterPro" id="IPR057727">
    <property type="entry name" value="WCX_dom"/>
</dbReference>
<dbReference type="PANTHER" id="PTHR34580">
    <property type="match status" value="1"/>
</dbReference>
<evidence type="ECO:0000313" key="5">
    <source>
        <dbReference type="EMBL" id="GLZ80592.1"/>
    </source>
</evidence>
<feature type="domain" description="HTH deoR-type" evidence="4">
    <location>
        <begin position="2"/>
        <end position="75"/>
    </location>
</feature>
<keyword evidence="3" id="KW-0732">Signal</keyword>
<dbReference type="Gene3D" id="1.10.10.10">
    <property type="entry name" value="Winged helix-like DNA-binding domain superfamily/Winged helix DNA-binding domain"/>
    <property type="match status" value="1"/>
</dbReference>
<dbReference type="Pfam" id="PF13280">
    <property type="entry name" value="WYL"/>
    <property type="match status" value="1"/>
</dbReference>
<keyword evidence="2" id="KW-0804">Transcription</keyword>
<feature type="chain" id="PRO_5040779602" evidence="3">
    <location>
        <begin position="26"/>
        <end position="325"/>
    </location>
</feature>
<dbReference type="InterPro" id="IPR028349">
    <property type="entry name" value="PafC-like"/>
</dbReference>
<dbReference type="InterPro" id="IPR051534">
    <property type="entry name" value="CBASS_pafABC_assoc_protein"/>
</dbReference>
<dbReference type="InterPro" id="IPR036390">
    <property type="entry name" value="WH_DNA-bd_sf"/>
</dbReference>
<dbReference type="InterPro" id="IPR001034">
    <property type="entry name" value="DeoR_HTH"/>
</dbReference>
<organism evidence="5 6">
    <name type="scientific">Actinorhabdospora filicis</name>
    <dbReference type="NCBI Taxonomy" id="1785913"/>
    <lineage>
        <taxon>Bacteria</taxon>
        <taxon>Bacillati</taxon>
        <taxon>Actinomycetota</taxon>
        <taxon>Actinomycetes</taxon>
        <taxon>Micromonosporales</taxon>
        <taxon>Micromonosporaceae</taxon>
        <taxon>Actinorhabdospora</taxon>
    </lineage>
</organism>
<gene>
    <name evidence="5" type="ORF">Afil01_53990</name>
</gene>
<protein>
    <submittedName>
        <fullName evidence="5">Transcriptional regulator</fullName>
    </submittedName>
</protein>
<feature type="signal peptide" evidence="3">
    <location>
        <begin position="1"/>
        <end position="25"/>
    </location>
</feature>
<evidence type="ECO:0000256" key="3">
    <source>
        <dbReference type="SAM" id="SignalP"/>
    </source>
</evidence>
<dbReference type="GO" id="GO:0003700">
    <property type="term" value="F:DNA-binding transcription factor activity"/>
    <property type="evidence" value="ECO:0007669"/>
    <property type="project" value="InterPro"/>
</dbReference>
<dbReference type="InterPro" id="IPR026881">
    <property type="entry name" value="WYL_dom"/>
</dbReference>
<dbReference type="SUPFAM" id="SSF46785">
    <property type="entry name" value="Winged helix' DNA-binding domain"/>
    <property type="match status" value="1"/>
</dbReference>
<dbReference type="RefSeq" id="WP_285665820.1">
    <property type="nucleotide sequence ID" value="NZ_BSTX01000004.1"/>
</dbReference>
<dbReference type="EMBL" id="BSTX01000004">
    <property type="protein sequence ID" value="GLZ80592.1"/>
    <property type="molecule type" value="Genomic_DNA"/>
</dbReference>
<name>A0A9W6SQZ2_9ACTN</name>
<dbReference type="PANTHER" id="PTHR34580:SF1">
    <property type="entry name" value="PROTEIN PAFC"/>
    <property type="match status" value="1"/>
</dbReference>
<dbReference type="PROSITE" id="PS52050">
    <property type="entry name" value="WYL"/>
    <property type="match status" value="1"/>
</dbReference>
<keyword evidence="1" id="KW-0805">Transcription regulation</keyword>
<dbReference type="InterPro" id="IPR036388">
    <property type="entry name" value="WH-like_DNA-bd_sf"/>
</dbReference>
<dbReference type="AlphaFoldDB" id="A0A9W6SQZ2"/>
<dbReference type="InterPro" id="IPR013196">
    <property type="entry name" value="HTH_11"/>
</dbReference>
<accession>A0A9W6SQZ2</accession>
<evidence type="ECO:0000256" key="2">
    <source>
        <dbReference type="ARBA" id="ARBA00023163"/>
    </source>
</evidence>
<keyword evidence="6" id="KW-1185">Reference proteome</keyword>
<dbReference type="Pfam" id="PF08279">
    <property type="entry name" value="HTH_11"/>
    <property type="match status" value="1"/>
</dbReference>
<dbReference type="PROSITE" id="PS51000">
    <property type="entry name" value="HTH_DEOR_2"/>
    <property type="match status" value="1"/>
</dbReference>
<dbReference type="Proteomes" id="UP001165079">
    <property type="component" value="Unassembled WGS sequence"/>
</dbReference>
<sequence length="325" mass="35662">MRASRLLSLLLLLQNRGRMSAPALAAELEVSVRTVYRDVNALAAAGVPIYGEHGPLGGYQLLDGYRTRLTGLTEQEAEALFLSGAGNTAQDLGLGANLAAAELKLTAALPTSYREASSRIRERFHLDPRGWFRDPDVVPHLTTVADAVWRAKRVRVRYRRWDPTPATVSRTLDPLGLVLKGGTWYFVAAKGPGTRTYRVASIVSVKVLDEDAARPADFDLAGHWERGVAEYEARLTRESATVAFSPRGLRDLEDLLPGVPGRMAMESAGEPDADGWRIATVPVESVRQAMRELFRFGRDAKVLGPPELLEVMRAETAALAELYRT</sequence>
<evidence type="ECO:0000313" key="6">
    <source>
        <dbReference type="Proteomes" id="UP001165079"/>
    </source>
</evidence>
<dbReference type="PIRSF" id="PIRSF016838">
    <property type="entry name" value="PafC"/>
    <property type="match status" value="1"/>
</dbReference>